<dbReference type="Pfam" id="PF13181">
    <property type="entry name" value="TPR_8"/>
    <property type="match status" value="1"/>
</dbReference>
<dbReference type="Bgee" id="ENSELUG00000008504">
    <property type="expression patterns" value="Expressed in testis and 4 other cell types or tissues"/>
</dbReference>
<dbReference type="Pfam" id="PF13424">
    <property type="entry name" value="TPR_12"/>
    <property type="match status" value="1"/>
</dbReference>
<evidence type="ECO:0000256" key="1">
    <source>
        <dbReference type="PROSITE-ProRule" id="PRU00339"/>
    </source>
</evidence>
<keyword evidence="4" id="KW-1185">Reference proteome</keyword>
<reference evidence="3" key="3">
    <citation type="submission" date="2025-08" db="UniProtKB">
        <authorList>
            <consortium name="Ensembl"/>
        </authorList>
    </citation>
    <scope>IDENTIFICATION</scope>
</reference>
<feature type="region of interest" description="Disordered" evidence="2">
    <location>
        <begin position="417"/>
        <end position="602"/>
    </location>
</feature>
<protein>
    <recommendedName>
        <fullName evidence="5">Tetratricopeptide repeat protein 24</fullName>
    </recommendedName>
</protein>
<name>A0A3P8ZRJ8_ESOLU</name>
<dbReference type="Pfam" id="PF14938">
    <property type="entry name" value="SNAP"/>
    <property type="match status" value="1"/>
</dbReference>
<dbReference type="Gene3D" id="1.25.40.10">
    <property type="entry name" value="Tetratricopeptide repeat domain"/>
    <property type="match status" value="2"/>
</dbReference>
<dbReference type="PANTHER" id="PTHR47050">
    <property type="entry name" value="TETRATRICOPEPTIDE REPEAT PROTEIN 24"/>
    <property type="match status" value="1"/>
</dbReference>
<dbReference type="OrthoDB" id="9991614at2759"/>
<evidence type="ECO:0000313" key="4">
    <source>
        <dbReference type="Proteomes" id="UP000265140"/>
    </source>
</evidence>
<dbReference type="GeneID" id="105031061"/>
<reference evidence="4" key="1">
    <citation type="journal article" date="2014" name="PLoS ONE">
        <title>The genome and linkage map of the northern pike (Esox lucius): conserved synteny revealed between the salmonid sister group and the Neoteleostei.</title>
        <authorList>
            <person name="Rondeau E.B."/>
            <person name="Minkley D.R."/>
            <person name="Leong J.S."/>
            <person name="Messmer A.M."/>
            <person name="Jantzen J.R."/>
            <person name="von Schalburg K.R."/>
            <person name="Lemon C."/>
            <person name="Bird N.H."/>
            <person name="Koop B.F."/>
        </authorList>
    </citation>
    <scope>NUCLEOTIDE SEQUENCE</scope>
</reference>
<evidence type="ECO:0000256" key="2">
    <source>
        <dbReference type="SAM" id="MobiDB-lite"/>
    </source>
</evidence>
<feature type="compositionally biased region" description="Polar residues" evidence="2">
    <location>
        <begin position="566"/>
        <end position="583"/>
    </location>
</feature>
<dbReference type="AlphaFoldDB" id="A0A3P8ZRJ8"/>
<dbReference type="GeneTree" id="ENSGT00730000111346"/>
<dbReference type="InterPro" id="IPR024812">
    <property type="entry name" value="TPR_24"/>
</dbReference>
<dbReference type="STRING" id="8010.ENSELUP00000007734"/>
<feature type="region of interest" description="Disordered" evidence="2">
    <location>
        <begin position="1"/>
        <end position="26"/>
    </location>
</feature>
<accession>A0A3P8ZRJ8</accession>
<feature type="repeat" description="TPR" evidence="1">
    <location>
        <begin position="38"/>
        <end position="71"/>
    </location>
</feature>
<reference evidence="3" key="4">
    <citation type="submission" date="2025-09" db="UniProtKB">
        <authorList>
            <consortium name="Ensembl"/>
        </authorList>
    </citation>
    <scope>IDENTIFICATION</scope>
</reference>
<dbReference type="PANTHER" id="PTHR47050:SF2">
    <property type="entry name" value="TETRATRICOPEPTIDE REPEAT PROTEIN 24"/>
    <property type="match status" value="1"/>
</dbReference>
<dbReference type="InterPro" id="IPR019734">
    <property type="entry name" value="TPR_rpt"/>
</dbReference>
<dbReference type="Ensembl" id="ENSELUT00000006737.3">
    <property type="protein sequence ID" value="ENSELUP00000031054.2"/>
    <property type="gene ID" value="ENSELUG00000008504.3"/>
</dbReference>
<proteinExistence type="predicted"/>
<reference evidence="3" key="2">
    <citation type="submission" date="2020-02" db="EMBL/GenBank/DDBJ databases">
        <title>Esox lucius (northern pike) genome, fEsoLuc1, primary haplotype.</title>
        <authorList>
            <person name="Myers G."/>
            <person name="Karagic N."/>
            <person name="Meyer A."/>
            <person name="Pippel M."/>
            <person name="Reichard M."/>
            <person name="Winkler S."/>
            <person name="Tracey A."/>
            <person name="Sims Y."/>
            <person name="Howe K."/>
            <person name="Rhie A."/>
            <person name="Formenti G."/>
            <person name="Durbin R."/>
            <person name="Fedrigo O."/>
            <person name="Jarvis E.D."/>
        </authorList>
    </citation>
    <scope>NUCLEOTIDE SEQUENCE [LARGE SCALE GENOMIC DNA]</scope>
</reference>
<feature type="compositionally biased region" description="Basic and acidic residues" evidence="2">
    <location>
        <begin position="438"/>
        <end position="457"/>
    </location>
</feature>
<dbReference type="SUPFAM" id="SSF48452">
    <property type="entry name" value="TPR-like"/>
    <property type="match status" value="2"/>
</dbReference>
<sequence length="659" mass="72348">MASVNSPSQEGRKRKKKSDSGLKSRDIESEVTEVQVYIEDLTASGHSALKQGDFEKALSCFKKAFKASTELKETSIQRACAFNLGAAYVEAGKAQKGLNFLKQAQPGGRGERVADLQFNLAVAHETLGNHRMAAGHYLQAAQLYRAQGNGDNEGDTCVKMSHCHALLKDWTQAAQSLQRAGESYRVAGKLDTAATAFKDAGNYMLQSNDFTMDDIITVLTECLELSNHVKDPKSLGKLYNDLGLSFSQLKLFQEAAMCYERALPLVSTKPSRQAVVLQNLGAVHNTLGKYHQALNYHRKAASLHGCLGSRRAQGRSFLNWAIALSQLGGHEEAAENYLHALQAFRDTEDYKGQCQACEGLGEAWFKLRNVEKATLYYKQALGLLSKCKDPSSSIQERLVNKLSESLQHRLSLTVPGRPKRGAVFFGHTPNGIHQGPPRRKDLRNGNEEKSSNHEDRVAGAGCAEVPARGMRKEEDVPGPDGEQAHTEVSTAGKRKEEDVPGPDGEQAHTKVSTAGKRKEEDVPGPDGEQAHTETMGSFTERPGHLALIPGANRNLNNTYEHPDPHYQNQASTEHPGLIQQNHAPTEPPGLIQQNQAPTEHPGLTLHSEHLYESIKQRTEQTSSETPLAVSSKVLRTSAPDNEETIPLFKKWKSQICTVM</sequence>
<keyword evidence="1" id="KW-0802">TPR repeat</keyword>
<evidence type="ECO:0000313" key="3">
    <source>
        <dbReference type="Ensembl" id="ENSELUP00000031054.2"/>
    </source>
</evidence>
<dbReference type="OMA" id="ASSCPMF"/>
<organism evidence="3 4">
    <name type="scientific">Esox lucius</name>
    <name type="common">Northern pike</name>
    <dbReference type="NCBI Taxonomy" id="8010"/>
    <lineage>
        <taxon>Eukaryota</taxon>
        <taxon>Metazoa</taxon>
        <taxon>Chordata</taxon>
        <taxon>Craniata</taxon>
        <taxon>Vertebrata</taxon>
        <taxon>Euteleostomi</taxon>
        <taxon>Actinopterygii</taxon>
        <taxon>Neopterygii</taxon>
        <taxon>Teleostei</taxon>
        <taxon>Protacanthopterygii</taxon>
        <taxon>Esociformes</taxon>
        <taxon>Esocidae</taxon>
        <taxon>Esox</taxon>
    </lineage>
</organism>
<feature type="region of interest" description="Disordered" evidence="2">
    <location>
        <begin position="615"/>
        <end position="635"/>
    </location>
</feature>
<dbReference type="PROSITE" id="PS50005">
    <property type="entry name" value="TPR"/>
    <property type="match status" value="1"/>
</dbReference>
<dbReference type="InParanoid" id="A0A3P8ZRJ8"/>
<dbReference type="InterPro" id="IPR011990">
    <property type="entry name" value="TPR-like_helical_dom_sf"/>
</dbReference>
<dbReference type="RefSeq" id="XP_019896587.2">
    <property type="nucleotide sequence ID" value="XM_020041028.3"/>
</dbReference>
<dbReference type="Proteomes" id="UP000265140">
    <property type="component" value="Chromosome 20"/>
</dbReference>
<evidence type="ECO:0008006" key="5">
    <source>
        <dbReference type="Google" id="ProtNLM"/>
    </source>
</evidence>
<dbReference type="SMART" id="SM00028">
    <property type="entry name" value="TPR"/>
    <property type="match status" value="6"/>
</dbReference>